<dbReference type="InterPro" id="IPR003661">
    <property type="entry name" value="HisK_dim/P_dom"/>
</dbReference>
<feature type="domain" description="Histidine kinase" evidence="6">
    <location>
        <begin position="203"/>
        <end position="428"/>
    </location>
</feature>
<dbReference type="OrthoDB" id="9813151at2"/>
<dbReference type="NCBIfam" id="TIGR00229">
    <property type="entry name" value="sensory_box"/>
    <property type="match status" value="1"/>
</dbReference>
<dbReference type="SMART" id="SM00387">
    <property type="entry name" value="HATPase_c"/>
    <property type="match status" value="1"/>
</dbReference>
<dbReference type="SMART" id="SM00388">
    <property type="entry name" value="HisKA"/>
    <property type="match status" value="1"/>
</dbReference>
<dbReference type="InterPro" id="IPR000014">
    <property type="entry name" value="PAS"/>
</dbReference>
<organism evidence="8 9">
    <name type="scientific">Flavisolibacter ginsenosidimutans</name>
    <dbReference type="NCBI Taxonomy" id="661481"/>
    <lineage>
        <taxon>Bacteria</taxon>
        <taxon>Pseudomonadati</taxon>
        <taxon>Bacteroidota</taxon>
        <taxon>Chitinophagia</taxon>
        <taxon>Chitinophagales</taxon>
        <taxon>Chitinophagaceae</taxon>
        <taxon>Flavisolibacter</taxon>
    </lineage>
</organism>
<dbReference type="InterPro" id="IPR036890">
    <property type="entry name" value="HATPase_C_sf"/>
</dbReference>
<dbReference type="Proteomes" id="UP000321204">
    <property type="component" value="Chromosome"/>
</dbReference>
<keyword evidence="9" id="KW-1185">Reference proteome</keyword>
<dbReference type="PROSITE" id="PS50112">
    <property type="entry name" value="PAS"/>
    <property type="match status" value="1"/>
</dbReference>
<dbReference type="KEGG" id="fgg:FSB75_15330"/>
<proteinExistence type="predicted"/>
<dbReference type="SUPFAM" id="SSF55874">
    <property type="entry name" value="ATPase domain of HSP90 chaperone/DNA topoisomerase II/histidine kinase"/>
    <property type="match status" value="1"/>
</dbReference>
<evidence type="ECO:0000313" key="8">
    <source>
        <dbReference type="EMBL" id="QEC57210.1"/>
    </source>
</evidence>
<dbReference type="EC" id="2.7.13.3" evidence="2"/>
<evidence type="ECO:0000256" key="3">
    <source>
        <dbReference type="ARBA" id="ARBA00022553"/>
    </source>
</evidence>
<protein>
    <recommendedName>
        <fullName evidence="2">histidine kinase</fullName>
        <ecNumber evidence="2">2.7.13.3</ecNumber>
    </recommendedName>
</protein>
<evidence type="ECO:0000313" key="9">
    <source>
        <dbReference type="Proteomes" id="UP000321204"/>
    </source>
</evidence>
<reference evidence="8 9" key="1">
    <citation type="journal article" date="2015" name="Int. J. Syst. Evol. Microbiol.">
        <title>Flavisolibacter ginsenosidimutans sp. nov., with ginsenoside-converting activity isolated from soil used for cultivating ginseng.</title>
        <authorList>
            <person name="Zhao Y."/>
            <person name="Liu Q."/>
            <person name="Kang M.S."/>
            <person name="Jin F."/>
            <person name="Yu H."/>
            <person name="Im W.T."/>
        </authorList>
    </citation>
    <scope>NUCLEOTIDE SEQUENCE [LARGE SCALE GENOMIC DNA]</scope>
    <source>
        <strain evidence="8 9">Gsoil 636</strain>
    </source>
</reference>
<dbReference type="Gene3D" id="3.30.565.10">
    <property type="entry name" value="Histidine kinase-like ATPase, C-terminal domain"/>
    <property type="match status" value="1"/>
</dbReference>
<keyword evidence="3" id="KW-0597">Phosphoprotein</keyword>
<dbReference type="InterPro" id="IPR052162">
    <property type="entry name" value="Sensor_kinase/Photoreceptor"/>
</dbReference>
<dbReference type="RefSeq" id="WP_146789289.1">
    <property type="nucleotide sequence ID" value="NZ_BAABIO010000003.1"/>
</dbReference>
<dbReference type="InterPro" id="IPR059127">
    <property type="entry name" value="Diguanyl_cycl_sensor_dom"/>
</dbReference>
<name>A0A5B8UMB9_9BACT</name>
<feature type="domain" description="PAS" evidence="7">
    <location>
        <begin position="58"/>
        <end position="128"/>
    </location>
</feature>
<dbReference type="CDD" id="cd00082">
    <property type="entry name" value="HisKA"/>
    <property type="match status" value="1"/>
</dbReference>
<keyword evidence="5" id="KW-0418">Kinase</keyword>
<dbReference type="Pfam" id="PF02518">
    <property type="entry name" value="HATPase_c"/>
    <property type="match status" value="1"/>
</dbReference>
<dbReference type="EMBL" id="CP042433">
    <property type="protein sequence ID" value="QEC57210.1"/>
    <property type="molecule type" value="Genomic_DNA"/>
</dbReference>
<evidence type="ECO:0000256" key="2">
    <source>
        <dbReference type="ARBA" id="ARBA00012438"/>
    </source>
</evidence>
<dbReference type="GO" id="GO:0000155">
    <property type="term" value="F:phosphorelay sensor kinase activity"/>
    <property type="evidence" value="ECO:0007669"/>
    <property type="project" value="InterPro"/>
</dbReference>
<dbReference type="SUPFAM" id="SSF47384">
    <property type="entry name" value="Homodimeric domain of signal transducing histidine kinase"/>
    <property type="match status" value="1"/>
</dbReference>
<evidence type="ECO:0000256" key="1">
    <source>
        <dbReference type="ARBA" id="ARBA00000085"/>
    </source>
</evidence>
<dbReference type="PANTHER" id="PTHR43304">
    <property type="entry name" value="PHYTOCHROME-LIKE PROTEIN CPH1"/>
    <property type="match status" value="1"/>
</dbReference>
<dbReference type="InterPro" id="IPR005467">
    <property type="entry name" value="His_kinase_dom"/>
</dbReference>
<evidence type="ECO:0000256" key="4">
    <source>
        <dbReference type="ARBA" id="ARBA00022679"/>
    </source>
</evidence>
<dbReference type="InterPro" id="IPR004358">
    <property type="entry name" value="Sig_transdc_His_kin-like_C"/>
</dbReference>
<dbReference type="InterPro" id="IPR035965">
    <property type="entry name" value="PAS-like_dom_sf"/>
</dbReference>
<accession>A0A5B8UMB9</accession>
<dbReference type="InterPro" id="IPR003594">
    <property type="entry name" value="HATPase_dom"/>
</dbReference>
<dbReference type="PANTHER" id="PTHR43304:SF1">
    <property type="entry name" value="PAC DOMAIN-CONTAINING PROTEIN"/>
    <property type="match status" value="1"/>
</dbReference>
<evidence type="ECO:0000256" key="5">
    <source>
        <dbReference type="ARBA" id="ARBA00022777"/>
    </source>
</evidence>
<dbReference type="Pfam" id="PF00512">
    <property type="entry name" value="HisKA"/>
    <property type="match status" value="1"/>
</dbReference>
<dbReference type="Pfam" id="PF24820">
    <property type="entry name" value="Diguanyl_cycl_sensor"/>
    <property type="match status" value="1"/>
</dbReference>
<dbReference type="SUPFAM" id="SSF55785">
    <property type="entry name" value="PYP-like sensor domain (PAS domain)"/>
    <property type="match status" value="1"/>
</dbReference>
<keyword evidence="4" id="KW-0808">Transferase</keyword>
<dbReference type="AlphaFoldDB" id="A0A5B8UMB9"/>
<evidence type="ECO:0000259" key="7">
    <source>
        <dbReference type="PROSITE" id="PS50112"/>
    </source>
</evidence>
<dbReference type="PRINTS" id="PR00344">
    <property type="entry name" value="BCTRLSENSOR"/>
</dbReference>
<dbReference type="CDD" id="cd00130">
    <property type="entry name" value="PAS"/>
    <property type="match status" value="1"/>
</dbReference>
<dbReference type="FunFam" id="3.30.565.10:FF:000006">
    <property type="entry name" value="Sensor histidine kinase WalK"/>
    <property type="match status" value="1"/>
</dbReference>
<dbReference type="Gene3D" id="1.10.287.130">
    <property type="match status" value="1"/>
</dbReference>
<dbReference type="PROSITE" id="PS50109">
    <property type="entry name" value="HIS_KIN"/>
    <property type="match status" value="1"/>
</dbReference>
<dbReference type="Gene3D" id="3.30.450.20">
    <property type="entry name" value="PAS domain"/>
    <property type="match status" value="1"/>
</dbReference>
<gene>
    <name evidence="8" type="ORF">FSB75_15330</name>
</gene>
<dbReference type="InterPro" id="IPR036097">
    <property type="entry name" value="HisK_dim/P_sf"/>
</dbReference>
<dbReference type="SMART" id="SM00091">
    <property type="entry name" value="PAS"/>
    <property type="match status" value="1"/>
</dbReference>
<evidence type="ECO:0000259" key="6">
    <source>
        <dbReference type="PROSITE" id="PS50109"/>
    </source>
</evidence>
<sequence length="431" mass="48409">MRTEHPNKTKEELLAELEELRFQLHEATETLEAIRTGQIDALVVHGSNGHQIYTLKSADQTYRVFIEKMTEGAVTLNQEGLILYANSQFASMVRCSLSDVIGLLFQNFVAAENRPRYNQLFEHCWKEDCKGEVLLIAGKDKTPVQLSLTTLALEEGISLSIILTDLTAQKRAQQQLHENNLKLEESNRALETSNHDLQQFASIASHDLQEPLRKITIFSNLLKERNEALSPEAKKYLEKIIESSSRMKTLIIDILNYSKLSANDHTFEQVDLNKIVADIKEDFELLIAEKGAIIRSGELPTLAANKGQIRQVFQNIVSNALKFTKPGINPVIDVKAKRIGEKSFAAAEQKDGNYVLLCFKDNGIGFGQQYVQHIFSLFERLNSKDKYEGTGIGLAIAKKIVEKHNGLINAVSKEGEGSEFQIILPFTQNPV</sequence>
<comment type="catalytic activity">
    <reaction evidence="1">
        <text>ATP + protein L-histidine = ADP + protein N-phospho-L-histidine.</text>
        <dbReference type="EC" id="2.7.13.3"/>
    </reaction>
</comment>